<dbReference type="Pfam" id="PF00520">
    <property type="entry name" value="Ion_trans"/>
    <property type="match status" value="1"/>
</dbReference>
<feature type="transmembrane region" description="Helical" evidence="12">
    <location>
        <begin position="142"/>
        <end position="164"/>
    </location>
</feature>
<dbReference type="STRING" id="937777.Deipe_1616"/>
<dbReference type="Gene3D" id="1.20.120.350">
    <property type="entry name" value="Voltage-gated potassium channels. Chain C"/>
    <property type="match status" value="1"/>
</dbReference>
<accession>L0A2D7</accession>
<dbReference type="GO" id="GO:0005249">
    <property type="term" value="F:voltage-gated potassium channel activity"/>
    <property type="evidence" value="ECO:0007669"/>
    <property type="project" value="InterPro"/>
</dbReference>
<dbReference type="InterPro" id="IPR027359">
    <property type="entry name" value="Volt_channel_dom_sf"/>
</dbReference>
<gene>
    <name evidence="14" type="ordered locus">Deipe_1616</name>
</gene>
<evidence type="ECO:0000256" key="3">
    <source>
        <dbReference type="ARBA" id="ARBA00022538"/>
    </source>
</evidence>
<feature type="transmembrane region" description="Helical" evidence="12">
    <location>
        <begin position="56"/>
        <end position="74"/>
    </location>
</feature>
<keyword evidence="4 12" id="KW-0812">Transmembrane</keyword>
<name>L0A2D7_DEIPD</name>
<feature type="transmembrane region" description="Helical" evidence="12">
    <location>
        <begin position="86"/>
        <end position="103"/>
    </location>
</feature>
<dbReference type="OrthoDB" id="9799090at2"/>
<keyword evidence="10 12" id="KW-0472">Membrane</keyword>
<dbReference type="Proteomes" id="UP000010467">
    <property type="component" value="Chromosome"/>
</dbReference>
<dbReference type="PATRIC" id="fig|937777.3.peg.1617"/>
<feature type="transmembrane region" description="Helical" evidence="12">
    <location>
        <begin position="199"/>
        <end position="224"/>
    </location>
</feature>
<dbReference type="PANTHER" id="PTHR11537:SF254">
    <property type="entry name" value="POTASSIUM VOLTAGE-GATED CHANNEL PROTEIN SHAB"/>
    <property type="match status" value="1"/>
</dbReference>
<dbReference type="RefSeq" id="WP_015235463.1">
    <property type="nucleotide sequence ID" value="NC_019793.1"/>
</dbReference>
<dbReference type="GO" id="GO:0001508">
    <property type="term" value="P:action potential"/>
    <property type="evidence" value="ECO:0007669"/>
    <property type="project" value="TreeGrafter"/>
</dbReference>
<dbReference type="InterPro" id="IPR005821">
    <property type="entry name" value="Ion_trans_dom"/>
</dbReference>
<evidence type="ECO:0000256" key="7">
    <source>
        <dbReference type="ARBA" id="ARBA00022958"/>
    </source>
</evidence>
<keyword evidence="2" id="KW-0813">Transport</keyword>
<reference evidence="15" key="1">
    <citation type="submission" date="2012-03" db="EMBL/GenBank/DDBJ databases">
        <title>Complete sequence of chromosome of Deinococcus peraridilitoris DSM 19664.</title>
        <authorList>
            <person name="Lucas S."/>
            <person name="Copeland A."/>
            <person name="Lapidus A."/>
            <person name="Glavina del Rio T."/>
            <person name="Dalin E."/>
            <person name="Tice H."/>
            <person name="Bruce D."/>
            <person name="Goodwin L."/>
            <person name="Pitluck S."/>
            <person name="Peters L."/>
            <person name="Mikhailova N."/>
            <person name="Lu M."/>
            <person name="Kyrpides N."/>
            <person name="Mavromatis K."/>
            <person name="Ivanova N."/>
            <person name="Brettin T."/>
            <person name="Detter J.C."/>
            <person name="Han C."/>
            <person name="Larimer F."/>
            <person name="Land M."/>
            <person name="Hauser L."/>
            <person name="Markowitz V."/>
            <person name="Cheng J.-F."/>
            <person name="Hugenholtz P."/>
            <person name="Woyke T."/>
            <person name="Wu D."/>
            <person name="Pukall R."/>
            <person name="Steenblock K."/>
            <person name="Brambilla E."/>
            <person name="Klenk H.-P."/>
            <person name="Eisen J.A."/>
        </authorList>
    </citation>
    <scope>NUCLEOTIDE SEQUENCE [LARGE SCALE GENOMIC DNA]</scope>
    <source>
        <strain evidence="15">DSM 19664 / LMG 22246 / CIP 109416 / KR-200</strain>
    </source>
</reference>
<evidence type="ECO:0000259" key="13">
    <source>
        <dbReference type="Pfam" id="PF00520"/>
    </source>
</evidence>
<evidence type="ECO:0000256" key="9">
    <source>
        <dbReference type="ARBA" id="ARBA00023065"/>
    </source>
</evidence>
<dbReference type="InterPro" id="IPR028325">
    <property type="entry name" value="VG_K_chnl"/>
</dbReference>
<evidence type="ECO:0000256" key="12">
    <source>
        <dbReference type="SAM" id="Phobius"/>
    </source>
</evidence>
<dbReference type="KEGG" id="dpd:Deipe_1616"/>
<feature type="domain" description="Ion transport" evidence="13">
    <location>
        <begin position="31"/>
        <end position="219"/>
    </location>
</feature>
<organism evidence="14 15">
    <name type="scientific">Deinococcus peraridilitoris (strain DSM 19664 / LMG 22246 / CIP 109416 / KR-200)</name>
    <dbReference type="NCBI Taxonomy" id="937777"/>
    <lineage>
        <taxon>Bacteria</taxon>
        <taxon>Thermotogati</taxon>
        <taxon>Deinococcota</taxon>
        <taxon>Deinococci</taxon>
        <taxon>Deinococcales</taxon>
        <taxon>Deinococcaceae</taxon>
        <taxon>Deinococcus</taxon>
    </lineage>
</organism>
<keyword evidence="7" id="KW-0630">Potassium</keyword>
<evidence type="ECO:0000256" key="8">
    <source>
        <dbReference type="ARBA" id="ARBA00022989"/>
    </source>
</evidence>
<evidence type="ECO:0000313" key="14">
    <source>
        <dbReference type="EMBL" id="AFZ67155.1"/>
    </source>
</evidence>
<keyword evidence="15" id="KW-1185">Reference proteome</keyword>
<evidence type="ECO:0000256" key="5">
    <source>
        <dbReference type="ARBA" id="ARBA00022826"/>
    </source>
</evidence>
<feature type="transmembrane region" description="Helical" evidence="12">
    <location>
        <begin position="30"/>
        <end position="49"/>
    </location>
</feature>
<sequence length="263" mass="30158">MPAGPDQGEHLTRERWELLEHLDRLTDKPMIALAFVWLALLILDFTQGLSALWQRVVSVIWVFFVLDFLLSFSVAPDKRAYLQRNWLTALSLMLPALRVLRVLRAFRALRLLRAVRSINLLRLVTTVNRSFRALGSAVQRRGLPFVVALTLMLTVVGAAGMLTFEETLFRSYWDALWWTAMIMTTMGSETWPQSSEGRFLAWLLAMYAFAVFGYITAAIASYFVGRDQDDRNEANVAQTLRDELALLRREIEGLRQDRFQGPS</sequence>
<dbReference type="EMBL" id="CP003382">
    <property type="protein sequence ID" value="AFZ67155.1"/>
    <property type="molecule type" value="Genomic_DNA"/>
</dbReference>
<keyword evidence="6" id="KW-0851">Voltage-gated channel</keyword>
<keyword evidence="5" id="KW-0631">Potassium channel</keyword>
<comment type="subcellular location">
    <subcellularLocation>
        <location evidence="1">Membrane</location>
        <topology evidence="1">Multi-pass membrane protein</topology>
    </subcellularLocation>
</comment>
<keyword evidence="11" id="KW-0407">Ion channel</keyword>
<protein>
    <submittedName>
        <fullName evidence="14">Ion transport protein</fullName>
    </submittedName>
</protein>
<dbReference type="GO" id="GO:0008076">
    <property type="term" value="C:voltage-gated potassium channel complex"/>
    <property type="evidence" value="ECO:0007669"/>
    <property type="project" value="InterPro"/>
</dbReference>
<dbReference type="AlphaFoldDB" id="L0A2D7"/>
<dbReference type="PANTHER" id="PTHR11537">
    <property type="entry name" value="VOLTAGE-GATED POTASSIUM CHANNEL"/>
    <property type="match status" value="1"/>
</dbReference>
<keyword evidence="9" id="KW-0406">Ion transport</keyword>
<evidence type="ECO:0000256" key="11">
    <source>
        <dbReference type="ARBA" id="ARBA00023303"/>
    </source>
</evidence>
<proteinExistence type="predicted"/>
<evidence type="ECO:0000256" key="10">
    <source>
        <dbReference type="ARBA" id="ARBA00023136"/>
    </source>
</evidence>
<dbReference type="HOGENOM" id="CLU_011722_6_3_0"/>
<keyword evidence="8 12" id="KW-1133">Transmembrane helix</keyword>
<evidence type="ECO:0000256" key="1">
    <source>
        <dbReference type="ARBA" id="ARBA00004141"/>
    </source>
</evidence>
<evidence type="ECO:0000256" key="6">
    <source>
        <dbReference type="ARBA" id="ARBA00022882"/>
    </source>
</evidence>
<evidence type="ECO:0000256" key="4">
    <source>
        <dbReference type="ARBA" id="ARBA00022692"/>
    </source>
</evidence>
<keyword evidence="3" id="KW-0633">Potassium transport</keyword>
<evidence type="ECO:0000256" key="2">
    <source>
        <dbReference type="ARBA" id="ARBA00022448"/>
    </source>
</evidence>
<dbReference type="Gene3D" id="1.10.287.70">
    <property type="match status" value="1"/>
</dbReference>
<dbReference type="SUPFAM" id="SSF81324">
    <property type="entry name" value="Voltage-gated potassium channels"/>
    <property type="match status" value="1"/>
</dbReference>
<dbReference type="eggNOG" id="ENOG502ZCE6">
    <property type="taxonomic scope" value="Bacteria"/>
</dbReference>
<evidence type="ECO:0000313" key="15">
    <source>
        <dbReference type="Proteomes" id="UP000010467"/>
    </source>
</evidence>